<comment type="caution">
    <text evidence="1">The sequence shown here is derived from an EMBL/GenBank/DDBJ whole genome shotgun (WGS) entry which is preliminary data.</text>
</comment>
<dbReference type="EMBL" id="JACKSJ010000202">
    <property type="protein sequence ID" value="MCV7172764.1"/>
    <property type="molecule type" value="Genomic_DNA"/>
</dbReference>
<dbReference type="PANTHER" id="PTHR11220">
    <property type="entry name" value="HEME-BINDING PROTEIN-RELATED"/>
    <property type="match status" value="1"/>
</dbReference>
<keyword evidence="2" id="KW-1185">Reference proteome</keyword>
<dbReference type="SUPFAM" id="SSF55136">
    <property type="entry name" value="Probable bacterial effector-binding domain"/>
    <property type="match status" value="1"/>
</dbReference>
<reference evidence="1" key="1">
    <citation type="submission" date="2020-07" db="EMBL/GenBank/DDBJ databases">
        <authorList>
            <person name="Pettersson B.M.F."/>
            <person name="Behra P.R.K."/>
            <person name="Ramesh M."/>
            <person name="Das S."/>
            <person name="Dasgupta S."/>
            <person name="Kirsebom L.A."/>
        </authorList>
    </citation>
    <scope>NUCLEOTIDE SEQUENCE</scope>
    <source>
        <strain evidence="1">DSM 44615</strain>
    </source>
</reference>
<dbReference type="Proteomes" id="UP001140293">
    <property type="component" value="Unassembled WGS sequence"/>
</dbReference>
<dbReference type="AlphaFoldDB" id="A0A9X2YRW0"/>
<protein>
    <submittedName>
        <fullName evidence="1">Heme-binding protein</fullName>
    </submittedName>
</protein>
<sequence>MTSLNTLVKLPVQIAESAGSIVGLRFGTEEPHHRVTDRIGDVEIRVYGPRVAAETLVAADDDAARSIGFRRLARYIFGGNHSETSIAMTAPVAQSGAGGEQISMTAPVAQSGTGGGSTIRFFMPSKYSLETLPEPDSAAVRLVTVPAETVAVLRYSGDRSPAVVARKGAELLEALSGSGYRAEGEPVAWFYDPPFTLPFRRRNEAVVPVTPR</sequence>
<dbReference type="RefSeq" id="WP_264014936.1">
    <property type="nucleotide sequence ID" value="NZ_JACKSJ010000202.1"/>
</dbReference>
<evidence type="ECO:0000313" key="1">
    <source>
        <dbReference type="EMBL" id="MCV7172764.1"/>
    </source>
</evidence>
<evidence type="ECO:0000313" key="2">
    <source>
        <dbReference type="Proteomes" id="UP001140293"/>
    </source>
</evidence>
<gene>
    <name evidence="1" type="ORF">H7I41_22845</name>
</gene>
<proteinExistence type="predicted"/>
<dbReference type="InterPro" id="IPR006917">
    <property type="entry name" value="SOUL_heme-bd"/>
</dbReference>
<dbReference type="Gene3D" id="3.20.80.10">
    <property type="entry name" value="Regulatory factor, effector binding domain"/>
    <property type="match status" value="1"/>
</dbReference>
<dbReference type="Pfam" id="PF04832">
    <property type="entry name" value="SOUL"/>
    <property type="match status" value="1"/>
</dbReference>
<organism evidence="1 2">
    <name type="scientific">[Mycobacterium] manitobense</name>
    <dbReference type="NCBI Taxonomy" id="190147"/>
    <lineage>
        <taxon>Bacteria</taxon>
        <taxon>Bacillati</taxon>
        <taxon>Actinomycetota</taxon>
        <taxon>Actinomycetes</taxon>
        <taxon>Mycobacteriales</taxon>
        <taxon>Mycobacteriaceae</taxon>
        <taxon>Mycolicibacterium</taxon>
    </lineage>
</organism>
<accession>A0A9X2YRW0</accession>
<name>A0A9X2YRW0_9MYCO</name>
<dbReference type="InterPro" id="IPR011256">
    <property type="entry name" value="Reg_factor_effector_dom_sf"/>
</dbReference>
<dbReference type="PANTHER" id="PTHR11220:SF58">
    <property type="entry name" value="SOUL HEME-BINDING FAMILY PROTEIN"/>
    <property type="match status" value="1"/>
</dbReference>
<reference evidence="1" key="2">
    <citation type="journal article" date="2022" name="BMC Genomics">
        <title>Comparative genome analysis of mycobacteria focusing on tRNA and non-coding RNA.</title>
        <authorList>
            <person name="Behra P.R.K."/>
            <person name="Pettersson B.M.F."/>
            <person name="Ramesh M."/>
            <person name="Das S."/>
            <person name="Dasgupta S."/>
            <person name="Kirsebom L.A."/>
        </authorList>
    </citation>
    <scope>NUCLEOTIDE SEQUENCE</scope>
    <source>
        <strain evidence="1">DSM 44615</strain>
    </source>
</reference>